<dbReference type="Gene3D" id="3.40.30.10">
    <property type="entry name" value="Glutaredoxin"/>
    <property type="match status" value="1"/>
</dbReference>
<dbReference type="InterPro" id="IPR001853">
    <property type="entry name" value="DSBA-like_thioredoxin_dom"/>
</dbReference>
<sequence length="242" mass="26664">MIIEVWSDFMCPFCFIGKRRLENALAQFEHKDQVKVQFRSFELDPAAARDSGHTMPEELAAKYGVSVQQAEAMNKNLEAQARTVGLNYNLNAIVPTNSFDAHRLAHWADTQGKMAELSERLFKATLEQAKHIGNIEVLADLAGEAGLDRSEALSVLTGDQFTAEVRRDEAQAQQLGITGVPFFVLNGKFAISGAQPDEVFADALQRAWSERSPFTMMEAEDKPDAAVCTEEGCEIPPGNGKE</sequence>
<dbReference type="RefSeq" id="WP_375352869.1">
    <property type="nucleotide sequence ID" value="NZ_JBHHMI010000001.1"/>
</dbReference>
<dbReference type="SUPFAM" id="SSF52833">
    <property type="entry name" value="Thioredoxin-like"/>
    <property type="match status" value="1"/>
</dbReference>
<dbReference type="EMBL" id="JBHHMI010000001">
    <property type="protein sequence ID" value="MFB5265513.1"/>
    <property type="molecule type" value="Genomic_DNA"/>
</dbReference>
<keyword evidence="1" id="KW-0175">Coiled coil</keyword>
<dbReference type="InterPro" id="IPR036249">
    <property type="entry name" value="Thioredoxin-like_sf"/>
</dbReference>
<dbReference type="PANTHER" id="PTHR13887">
    <property type="entry name" value="GLUTATHIONE S-TRANSFERASE KAPPA"/>
    <property type="match status" value="1"/>
</dbReference>
<reference evidence="3 4" key="1">
    <citation type="submission" date="2024-09" db="EMBL/GenBank/DDBJ databases">
        <title>Paenibacillus zeirhizospherea sp. nov., isolated from surface of the maize (Zea mays) roots in a horticulture field, Hungary.</title>
        <authorList>
            <person name="Marton D."/>
            <person name="Farkas M."/>
            <person name="Bedics A."/>
            <person name="Toth E."/>
            <person name="Tancsics A."/>
            <person name="Boka K."/>
            <person name="Maroti G."/>
            <person name="Kriszt B."/>
            <person name="Cserhati M."/>
        </authorList>
    </citation>
    <scope>NUCLEOTIDE SEQUENCE [LARGE SCALE GENOMIC DNA]</scope>
    <source>
        <strain evidence="3 4">KCTC 33519</strain>
    </source>
</reference>
<evidence type="ECO:0000313" key="4">
    <source>
        <dbReference type="Proteomes" id="UP001580346"/>
    </source>
</evidence>
<evidence type="ECO:0000256" key="1">
    <source>
        <dbReference type="SAM" id="Coils"/>
    </source>
</evidence>
<organism evidence="3 4">
    <name type="scientific">Paenibacillus enshidis</name>
    <dbReference type="NCBI Taxonomy" id="1458439"/>
    <lineage>
        <taxon>Bacteria</taxon>
        <taxon>Bacillati</taxon>
        <taxon>Bacillota</taxon>
        <taxon>Bacilli</taxon>
        <taxon>Bacillales</taxon>
        <taxon>Paenibacillaceae</taxon>
        <taxon>Paenibacillus</taxon>
    </lineage>
</organism>
<protein>
    <submittedName>
        <fullName evidence="3">DsbA family oxidoreductase</fullName>
    </submittedName>
</protein>
<keyword evidence="4" id="KW-1185">Reference proteome</keyword>
<dbReference type="PANTHER" id="PTHR13887:SF41">
    <property type="entry name" value="THIOREDOXIN SUPERFAMILY PROTEIN"/>
    <property type="match status" value="1"/>
</dbReference>
<feature type="domain" description="DSBA-like thioredoxin" evidence="2">
    <location>
        <begin position="3"/>
        <end position="205"/>
    </location>
</feature>
<evidence type="ECO:0000313" key="3">
    <source>
        <dbReference type="EMBL" id="MFB5265513.1"/>
    </source>
</evidence>
<dbReference type="Pfam" id="PF01323">
    <property type="entry name" value="DSBA"/>
    <property type="match status" value="1"/>
</dbReference>
<accession>A0ABV5AMV8</accession>
<dbReference type="CDD" id="cd03024">
    <property type="entry name" value="DsbA_FrnE"/>
    <property type="match status" value="1"/>
</dbReference>
<dbReference type="Proteomes" id="UP001580346">
    <property type="component" value="Unassembled WGS sequence"/>
</dbReference>
<proteinExistence type="predicted"/>
<comment type="caution">
    <text evidence="3">The sequence shown here is derived from an EMBL/GenBank/DDBJ whole genome shotgun (WGS) entry which is preliminary data.</text>
</comment>
<name>A0ABV5AMV8_9BACL</name>
<gene>
    <name evidence="3" type="ORF">ACE41H_01735</name>
</gene>
<feature type="coiled-coil region" evidence="1">
    <location>
        <begin position="60"/>
        <end position="87"/>
    </location>
</feature>
<evidence type="ECO:0000259" key="2">
    <source>
        <dbReference type="Pfam" id="PF01323"/>
    </source>
</evidence>